<keyword evidence="2" id="KW-1185">Reference proteome</keyword>
<evidence type="ECO:0000313" key="2">
    <source>
        <dbReference type="Proteomes" id="UP000649617"/>
    </source>
</evidence>
<sequence length="51" mass="5401">VAVEDEGSKGSSFGQGGLGATEMSQDLEFVRALWEDSIFPGRRLWPDAGGS</sequence>
<name>A0A812SP59_SYMPI</name>
<protein>
    <submittedName>
        <fullName evidence="1">Uncharacterized protein</fullName>
    </submittedName>
</protein>
<dbReference type="AlphaFoldDB" id="A0A812SP59"/>
<reference evidence="1" key="1">
    <citation type="submission" date="2021-02" db="EMBL/GenBank/DDBJ databases">
        <authorList>
            <person name="Dougan E. K."/>
            <person name="Rhodes N."/>
            <person name="Thang M."/>
            <person name="Chan C."/>
        </authorList>
    </citation>
    <scope>NUCLEOTIDE SEQUENCE</scope>
</reference>
<dbReference type="Proteomes" id="UP000649617">
    <property type="component" value="Unassembled WGS sequence"/>
</dbReference>
<evidence type="ECO:0000313" key="1">
    <source>
        <dbReference type="EMBL" id="CAE7486021.1"/>
    </source>
</evidence>
<organism evidence="1 2">
    <name type="scientific">Symbiodinium pilosum</name>
    <name type="common">Dinoflagellate</name>
    <dbReference type="NCBI Taxonomy" id="2952"/>
    <lineage>
        <taxon>Eukaryota</taxon>
        <taxon>Sar</taxon>
        <taxon>Alveolata</taxon>
        <taxon>Dinophyceae</taxon>
        <taxon>Suessiales</taxon>
        <taxon>Symbiodiniaceae</taxon>
        <taxon>Symbiodinium</taxon>
    </lineage>
</organism>
<feature type="non-terminal residue" evidence="1">
    <location>
        <position position="51"/>
    </location>
</feature>
<dbReference type="EMBL" id="CAJNIZ010025707">
    <property type="protein sequence ID" value="CAE7486021.1"/>
    <property type="molecule type" value="Genomic_DNA"/>
</dbReference>
<accession>A0A812SP59</accession>
<proteinExistence type="predicted"/>
<comment type="caution">
    <text evidence="1">The sequence shown here is derived from an EMBL/GenBank/DDBJ whole genome shotgun (WGS) entry which is preliminary data.</text>
</comment>
<gene>
    <name evidence="1" type="ORF">SPIL2461_LOCUS12462</name>
</gene>
<feature type="non-terminal residue" evidence="1">
    <location>
        <position position="1"/>
    </location>
</feature>